<evidence type="ECO:0008006" key="19">
    <source>
        <dbReference type="Google" id="ProtNLM"/>
    </source>
</evidence>
<dbReference type="SUPFAM" id="SSF56112">
    <property type="entry name" value="Protein kinase-like (PK-like)"/>
    <property type="match status" value="1"/>
</dbReference>
<dbReference type="GO" id="GO:0048015">
    <property type="term" value="P:phosphatidylinositol-mediated signaling"/>
    <property type="evidence" value="ECO:0007669"/>
    <property type="project" value="TreeGrafter"/>
</dbReference>
<dbReference type="Gene3D" id="2.60.40.150">
    <property type="entry name" value="C2 domain"/>
    <property type="match status" value="2"/>
</dbReference>
<comment type="catalytic activity">
    <reaction evidence="6">
        <text>a 1,2-diacyl-sn-glycero-3-phospho-(1D-myo-inositol) + ATP = a 1,2-diacyl-sn-glycero-3-phospho-(1D-myo-inositol-3-phosphate) + ADP + H(+)</text>
        <dbReference type="Rhea" id="RHEA:12709"/>
        <dbReference type="ChEBI" id="CHEBI:15378"/>
        <dbReference type="ChEBI" id="CHEBI:30616"/>
        <dbReference type="ChEBI" id="CHEBI:57880"/>
        <dbReference type="ChEBI" id="CHEBI:58088"/>
        <dbReference type="ChEBI" id="CHEBI:456216"/>
        <dbReference type="EC" id="2.7.1.137"/>
    </reaction>
    <physiologicalReaction direction="left-to-right" evidence="6">
        <dbReference type="Rhea" id="RHEA:12710"/>
    </physiologicalReaction>
</comment>
<dbReference type="PANTHER" id="PTHR10048:SF14">
    <property type="entry name" value="LD28067P"/>
    <property type="match status" value="1"/>
</dbReference>
<evidence type="ECO:0000256" key="4">
    <source>
        <dbReference type="ARBA" id="ARBA00022840"/>
    </source>
</evidence>
<dbReference type="FunFam" id="3.30.1520.10:FF:000006">
    <property type="entry name" value="Phosphatidylinositol 4-phosphate 3-kinase C2 domain-containing subunit alpha"/>
    <property type="match status" value="1"/>
</dbReference>
<dbReference type="Gene3D" id="3.10.20.90">
    <property type="entry name" value="Phosphatidylinositol 3-kinase Catalytic Subunit, Chain A, domain 1"/>
    <property type="match status" value="1"/>
</dbReference>
<dbReference type="PROSITE" id="PS00916">
    <property type="entry name" value="PI3_4_KINASE_2"/>
    <property type="match status" value="1"/>
</dbReference>
<feature type="compositionally biased region" description="Low complexity" evidence="10">
    <location>
        <begin position="341"/>
        <end position="354"/>
    </location>
</feature>
<dbReference type="InterPro" id="IPR029071">
    <property type="entry name" value="Ubiquitin-like_domsf"/>
</dbReference>
<comment type="caution">
    <text evidence="17">The sequence shown here is derived from an EMBL/GenBank/DDBJ whole genome shotgun (WGS) entry which is preliminary data.</text>
</comment>
<evidence type="ECO:0000259" key="11">
    <source>
        <dbReference type="PROSITE" id="PS50004"/>
    </source>
</evidence>
<feature type="domain" description="C2 PI3K-type" evidence="16">
    <location>
        <begin position="797"/>
        <end position="969"/>
    </location>
</feature>
<evidence type="ECO:0000259" key="16">
    <source>
        <dbReference type="PROSITE" id="PS51547"/>
    </source>
</evidence>
<protein>
    <recommendedName>
        <fullName evidence="19">Phosphatidylinositol-4-phosphate 3-kinase</fullName>
    </recommendedName>
</protein>
<keyword evidence="4" id="KW-0067">ATP-binding</keyword>
<dbReference type="InterPro" id="IPR042236">
    <property type="entry name" value="PI3K_accessory_sf"/>
</dbReference>
<dbReference type="SUPFAM" id="SSF54236">
    <property type="entry name" value="Ubiquitin-like"/>
    <property type="match status" value="1"/>
</dbReference>
<keyword evidence="1" id="KW-0808">Transferase</keyword>
<dbReference type="GO" id="GO:0005942">
    <property type="term" value="C:phosphatidylinositol 3-kinase complex"/>
    <property type="evidence" value="ECO:0007669"/>
    <property type="project" value="TreeGrafter"/>
</dbReference>
<dbReference type="InterPro" id="IPR001683">
    <property type="entry name" value="PX_dom"/>
</dbReference>
<accession>A0AAN9VLX7</accession>
<dbReference type="FunFam" id="1.25.40.70:FF:000014">
    <property type="entry name" value="Phosphatidylinositol-4-phosphate 3-kinase C2 domain-containing subunit beta"/>
    <property type="match status" value="1"/>
</dbReference>
<organism evidence="17 18">
    <name type="scientific">Gryllus longicercus</name>
    <dbReference type="NCBI Taxonomy" id="2509291"/>
    <lineage>
        <taxon>Eukaryota</taxon>
        <taxon>Metazoa</taxon>
        <taxon>Ecdysozoa</taxon>
        <taxon>Arthropoda</taxon>
        <taxon>Hexapoda</taxon>
        <taxon>Insecta</taxon>
        <taxon>Pterygota</taxon>
        <taxon>Neoptera</taxon>
        <taxon>Polyneoptera</taxon>
        <taxon>Orthoptera</taxon>
        <taxon>Ensifera</taxon>
        <taxon>Gryllidea</taxon>
        <taxon>Grylloidea</taxon>
        <taxon>Gryllidae</taxon>
        <taxon>Gryllinae</taxon>
        <taxon>Gryllus</taxon>
    </lineage>
</organism>
<dbReference type="InterPro" id="IPR000008">
    <property type="entry name" value="C2_dom"/>
</dbReference>
<dbReference type="SMART" id="SM00312">
    <property type="entry name" value="PX"/>
    <property type="match status" value="1"/>
</dbReference>
<dbReference type="InterPro" id="IPR016024">
    <property type="entry name" value="ARM-type_fold"/>
</dbReference>
<dbReference type="PROSITE" id="PS50195">
    <property type="entry name" value="PX"/>
    <property type="match status" value="1"/>
</dbReference>
<dbReference type="Gene3D" id="1.10.1070.11">
    <property type="entry name" value="Phosphatidylinositol 3-/4-kinase, catalytic domain"/>
    <property type="match status" value="1"/>
</dbReference>
<dbReference type="Pfam" id="PF00792">
    <property type="entry name" value="PI3K_C2"/>
    <property type="match status" value="1"/>
</dbReference>
<evidence type="ECO:0000256" key="9">
    <source>
        <dbReference type="SAM" id="Coils"/>
    </source>
</evidence>
<keyword evidence="18" id="KW-1185">Reference proteome</keyword>
<feature type="domain" description="C2" evidence="11">
    <location>
        <begin position="1698"/>
        <end position="1819"/>
    </location>
</feature>
<dbReference type="GO" id="GO:0043491">
    <property type="term" value="P:phosphatidylinositol 3-kinase/protein kinase B signal transduction"/>
    <property type="evidence" value="ECO:0007669"/>
    <property type="project" value="TreeGrafter"/>
</dbReference>
<dbReference type="PROSITE" id="PS51545">
    <property type="entry name" value="PIK_HELICAL"/>
    <property type="match status" value="1"/>
</dbReference>
<dbReference type="SMART" id="SM00145">
    <property type="entry name" value="PI3Ka"/>
    <property type="match status" value="1"/>
</dbReference>
<dbReference type="Pfam" id="PF00794">
    <property type="entry name" value="PI3K_rbd"/>
    <property type="match status" value="1"/>
</dbReference>
<dbReference type="SUPFAM" id="SSF64268">
    <property type="entry name" value="PX domain"/>
    <property type="match status" value="1"/>
</dbReference>
<dbReference type="CDD" id="cd06884">
    <property type="entry name" value="PX_PI3K_C2_68D"/>
    <property type="match status" value="1"/>
</dbReference>
<feature type="domain" description="PI3K-RBD" evidence="15">
    <location>
        <begin position="505"/>
        <end position="592"/>
    </location>
</feature>
<feature type="compositionally biased region" description="Basic and acidic residues" evidence="10">
    <location>
        <begin position="355"/>
        <end position="369"/>
    </location>
</feature>
<dbReference type="InterPro" id="IPR036871">
    <property type="entry name" value="PX_dom_sf"/>
</dbReference>
<dbReference type="Pfam" id="PF00787">
    <property type="entry name" value="PX"/>
    <property type="match status" value="1"/>
</dbReference>
<evidence type="ECO:0000256" key="2">
    <source>
        <dbReference type="ARBA" id="ARBA00022741"/>
    </source>
</evidence>
<evidence type="ECO:0000259" key="14">
    <source>
        <dbReference type="PROSITE" id="PS51545"/>
    </source>
</evidence>
<dbReference type="FunFam" id="3.30.1010.10:FF:000001">
    <property type="entry name" value="Phosphatidylinositol 4-phosphate 3-kinase C2 domain-containing subunit beta"/>
    <property type="match status" value="1"/>
</dbReference>
<dbReference type="InterPro" id="IPR036940">
    <property type="entry name" value="PI3/4_kinase_cat_sf"/>
</dbReference>
<dbReference type="PROSITE" id="PS51546">
    <property type="entry name" value="PI3K_RBD"/>
    <property type="match status" value="1"/>
</dbReference>
<dbReference type="Gene3D" id="3.30.1520.10">
    <property type="entry name" value="Phox-like domain"/>
    <property type="match status" value="1"/>
</dbReference>
<dbReference type="GO" id="GO:0005886">
    <property type="term" value="C:plasma membrane"/>
    <property type="evidence" value="ECO:0007669"/>
    <property type="project" value="TreeGrafter"/>
</dbReference>
<dbReference type="InterPro" id="IPR001263">
    <property type="entry name" value="PI3K_accessory_dom"/>
</dbReference>
<feature type="region of interest" description="Disordered" evidence="10">
    <location>
        <begin position="49"/>
        <end position="115"/>
    </location>
</feature>
<dbReference type="SMART" id="SM00142">
    <property type="entry name" value="PI3K_C2"/>
    <property type="match status" value="1"/>
</dbReference>
<dbReference type="Pfam" id="PF00613">
    <property type="entry name" value="PI3Ka"/>
    <property type="match status" value="1"/>
</dbReference>
<keyword evidence="2" id="KW-0547">Nucleotide-binding</keyword>
<evidence type="ECO:0000256" key="10">
    <source>
        <dbReference type="SAM" id="MobiDB-lite"/>
    </source>
</evidence>
<evidence type="ECO:0000313" key="18">
    <source>
        <dbReference type="Proteomes" id="UP001378592"/>
    </source>
</evidence>
<dbReference type="PANTHER" id="PTHR10048">
    <property type="entry name" value="PHOSPHATIDYLINOSITOL KINASE"/>
    <property type="match status" value="1"/>
</dbReference>
<dbReference type="SMART" id="SM00146">
    <property type="entry name" value="PI3Kc"/>
    <property type="match status" value="1"/>
</dbReference>
<dbReference type="InterPro" id="IPR018936">
    <property type="entry name" value="PI3/4_kinase_CS"/>
</dbReference>
<dbReference type="InterPro" id="IPR002420">
    <property type="entry name" value="PI3K-type_C2_dom"/>
</dbReference>
<dbReference type="GO" id="GO:0005524">
    <property type="term" value="F:ATP binding"/>
    <property type="evidence" value="ECO:0007669"/>
    <property type="project" value="UniProtKB-KW"/>
</dbReference>
<evidence type="ECO:0000256" key="7">
    <source>
        <dbReference type="ARBA" id="ARBA00029297"/>
    </source>
</evidence>
<dbReference type="CDD" id="cd08381">
    <property type="entry name" value="C2B_PI3K_class_II"/>
    <property type="match status" value="1"/>
</dbReference>
<reference evidence="17 18" key="1">
    <citation type="submission" date="2024-03" db="EMBL/GenBank/DDBJ databases">
        <title>The genome assembly and annotation of the cricket Gryllus longicercus Weissman &amp; Gray.</title>
        <authorList>
            <person name="Szrajer S."/>
            <person name="Gray D."/>
            <person name="Ylla G."/>
        </authorList>
    </citation>
    <scope>NUCLEOTIDE SEQUENCE [LARGE SCALE GENOMIC DNA]</scope>
    <source>
        <strain evidence="17">DAG 2021-001</strain>
        <tissue evidence="17">Whole body minus gut</tissue>
    </source>
</reference>
<dbReference type="GO" id="GO:0016477">
    <property type="term" value="P:cell migration"/>
    <property type="evidence" value="ECO:0007669"/>
    <property type="project" value="TreeGrafter"/>
</dbReference>
<feature type="domain" description="PI3K/PI4K catalytic" evidence="13">
    <location>
        <begin position="1243"/>
        <end position="1518"/>
    </location>
</feature>
<dbReference type="Gene3D" id="1.25.40.70">
    <property type="entry name" value="Phosphatidylinositol 3-kinase, accessory domain (PIK)"/>
    <property type="match status" value="1"/>
</dbReference>
<keyword evidence="5" id="KW-0443">Lipid metabolism</keyword>
<dbReference type="PROSITE" id="PS50004">
    <property type="entry name" value="C2"/>
    <property type="match status" value="1"/>
</dbReference>
<dbReference type="InterPro" id="IPR035892">
    <property type="entry name" value="C2_domain_sf"/>
</dbReference>
<keyword evidence="9" id="KW-0175">Coiled coil</keyword>
<gene>
    <name evidence="17" type="ORF">R5R35_003275</name>
</gene>
<dbReference type="InterPro" id="IPR011009">
    <property type="entry name" value="Kinase-like_dom_sf"/>
</dbReference>
<dbReference type="Pfam" id="PF00168">
    <property type="entry name" value="C2"/>
    <property type="match status" value="1"/>
</dbReference>
<dbReference type="GO" id="GO:0035091">
    <property type="term" value="F:phosphatidylinositol binding"/>
    <property type="evidence" value="ECO:0007669"/>
    <property type="project" value="InterPro"/>
</dbReference>
<evidence type="ECO:0000313" key="17">
    <source>
        <dbReference type="EMBL" id="KAK7866348.1"/>
    </source>
</evidence>
<feature type="region of interest" description="Disordered" evidence="10">
    <location>
        <begin position="339"/>
        <end position="375"/>
    </location>
</feature>
<dbReference type="Proteomes" id="UP001378592">
    <property type="component" value="Unassembled WGS sequence"/>
</dbReference>
<dbReference type="SMART" id="SM00239">
    <property type="entry name" value="C2"/>
    <property type="match status" value="1"/>
</dbReference>
<evidence type="ECO:0000259" key="12">
    <source>
        <dbReference type="PROSITE" id="PS50195"/>
    </source>
</evidence>
<dbReference type="CDD" id="cd04012">
    <property type="entry name" value="C2A_PI3K_class_II"/>
    <property type="match status" value="1"/>
</dbReference>
<comment type="similarity">
    <text evidence="8">Belongs to the PI3/PI4-kinase family.</text>
</comment>
<keyword evidence="3" id="KW-0418">Kinase</keyword>
<dbReference type="InterPro" id="IPR000341">
    <property type="entry name" value="PI3K_Ras-bd_dom"/>
</dbReference>
<feature type="compositionally biased region" description="Basic and acidic residues" evidence="10">
    <location>
        <begin position="71"/>
        <end position="80"/>
    </location>
</feature>
<dbReference type="Gene3D" id="3.30.1010.10">
    <property type="entry name" value="Phosphatidylinositol 3-kinase Catalytic Subunit, Chain A, domain 4"/>
    <property type="match status" value="1"/>
</dbReference>
<proteinExistence type="inferred from homology"/>
<dbReference type="CDD" id="cd05166">
    <property type="entry name" value="PI3Kc_II"/>
    <property type="match status" value="1"/>
</dbReference>
<dbReference type="InterPro" id="IPR015433">
    <property type="entry name" value="PI3/4_kinase"/>
</dbReference>
<dbReference type="PROSITE" id="PS51547">
    <property type="entry name" value="C2_PI3K"/>
    <property type="match status" value="1"/>
</dbReference>
<dbReference type="SMART" id="SM00144">
    <property type="entry name" value="PI3K_rbd"/>
    <property type="match status" value="1"/>
</dbReference>
<sequence>MTEFSQKTPSGNGPQSDYDRQFEEDLERARALSLESLALEKFRMQKQLERISDLSDTNQRTPSGCISSGRKPIEKLEPKPRPRPSLVGARVSQILAPPPSGQRRNSAAAAVPSKPDVELNTNDLISFNSPSPTDKTNQCSIQDLCGSERLQAASQEQPQVTVRLERSKSSVGTRSSSFYTATFSNHHTFTPPLGGHHGSYRAGSLDRNVMLGGQTQFLPQQRTSVPQLSSGFGHSPLQTDGAVYNTVIPVMQSTNDFQGKQIFDQSSVSWSAFERQVSSTSNTSVDSNVSLDVLKVMEKRDNNNLIDLPLFNSASEIDEKNSVRVSVLDLFDPLHVDNNCSSRKTSTSSGSHSAPESENKAQGDSSKEGEDADCSGSVYDPYDPFDYMYAPSHDGSQSDPVYAAVVRESTTPVGCTSPPPLPPRNSAAWSTIERRRSSLDRKRKTKTRLYENIQVQKCRAALHDVDLQAFHKMVKNIRKEFPFNDQYTNVGLVISPTIDSYYAEGTSIKLIVHSKSEGSPVIFTCDVNSTVEHVILHVVCELEGELSGDAKDYVLKVWGLAEYLTSHTSLADYEHVHQCLKLEKDVELSILHVDELKRPLGRTIQDDNNDSMLSLEDLLPNEPVLPISHDQLVILLETLEKEMERVQNAAAQMSDMNDPTLMPSLQSTGVLQTVKLICALMGNIETQEITEAVEAFVSSCLQFIPSSQTVSDDTVGVTVCHPEILGEDGDYSVVTLRKTSSRRSEILSLHETICANCENIRVAVQGLVETYCHAFRVDFQISSRAELPTNTKSSCELLDPVLVHVGGLHRLLQGWNHEEFIVAAQIYHGTRPVGHPVLTRPTKKTTNFSSHVMFDYWLNFEGTNICMLPRESRLVFVVYGQIFVPPEGNDSKDAPSEPQVQKIELGWAAMQFFNCEGVMTQGSCLLSLWPAVADKRLGPAPAPGTRPHGDVDPVLWVEVPEYGSRIMFPPLIDPEVPAPKYDFNSLDRHTQALLENISQSDTYARTPPEDREIFWEKRHYLHSLPNALPKVLLAAHSWDWACLGDLHAMLHGWSQMDPVNALQLLLPCFPDVEVRRVAVSWVQNMGSDELVDYLPQLVQALKHETWEASPLARFLLERSLTSPRVAHHLYWLLMQSLPGQCPQNSSEVSIVDDAGLGEARYHRRLQLMLRALLAISGEALRQRFLSQQLLVKSLYEIAENIKITKETLRLNVLIQELQVLHHTLEESVTCLPLSPSLEVGGIHVRSCSYFPSNTLPLKINFQSIETGIIPAIFKVGDDLQQDMLTIQMVRIMDKLWLKEGLDLKMVTFSCVPTGHKRGMIEMVTNAETLRKIQVELGLTGSFKDRPIAEWLAKHNPSAFEYERAVKNFTASCAGYSVATYILGICDRHNDNIMLKTSGHLFHIDFGKFLGDAQMFGNFKRDRTPFVLTSDMAYVINGGDKPSAKFHHFVDLCCQAFNIVRKHGNLILNLFGLMTSSGIPGVTMDAVHYVQKALLPGLSNPEAAAMFARMIESSLKSWFTQFNFFLHNLAQLRFTGDHNDGELLSFIPRTYSMQQEGRIKSVCVYGYQKRYDPEKYYVYILRIERANNPDPTYLFRSYKEFCEFHQKLCILFPLAKYHSLPTGISMGRSNIKQVAEKRKVEIERFLKSLFMMADEISHSDLVYTFFHPLLRDQQEANIHAKKVKEPKVRRESGLECWQVRGQLKLSFHYQRQPGILMVMVHHARGLPTVAGGQEPSPYVKVYLKPDPSKITKRKTKVVKRNCHPTFMETLEYRMPLEVVRHRRLEATVWNHDALQENEFLGGVVLPLCSVDLTSETDEWYSLGNVTRS</sequence>
<name>A0AAN9VLX7_9ORTH</name>
<feature type="domain" description="PIK helical" evidence="14">
    <location>
        <begin position="980"/>
        <end position="1158"/>
    </location>
</feature>
<feature type="region of interest" description="Disordered" evidence="10">
    <location>
        <begin position="1"/>
        <end position="24"/>
    </location>
</feature>
<evidence type="ECO:0000256" key="8">
    <source>
        <dbReference type="PROSITE-ProRule" id="PRU00880"/>
    </source>
</evidence>
<dbReference type="GO" id="GO:0035005">
    <property type="term" value="F:1-phosphatidylinositol-4-phosphate 3-kinase activity"/>
    <property type="evidence" value="ECO:0007669"/>
    <property type="project" value="UniProtKB-EC"/>
</dbReference>
<evidence type="ECO:0000256" key="3">
    <source>
        <dbReference type="ARBA" id="ARBA00022777"/>
    </source>
</evidence>
<dbReference type="Pfam" id="PF00454">
    <property type="entry name" value="PI3_PI4_kinase"/>
    <property type="match status" value="1"/>
</dbReference>
<dbReference type="InterPro" id="IPR000403">
    <property type="entry name" value="PI3/4_kinase_cat_dom"/>
</dbReference>
<feature type="compositionally biased region" description="Polar residues" evidence="10">
    <location>
        <begin position="54"/>
        <end position="66"/>
    </location>
</feature>
<evidence type="ECO:0000259" key="15">
    <source>
        <dbReference type="PROSITE" id="PS51546"/>
    </source>
</evidence>
<dbReference type="EMBL" id="JAZDUA010000149">
    <property type="protein sequence ID" value="KAK7866348.1"/>
    <property type="molecule type" value="Genomic_DNA"/>
</dbReference>
<feature type="compositionally biased region" description="Polar residues" evidence="10">
    <location>
        <begin position="1"/>
        <end position="15"/>
    </location>
</feature>
<evidence type="ECO:0000256" key="5">
    <source>
        <dbReference type="ARBA" id="ARBA00023098"/>
    </source>
</evidence>
<evidence type="ECO:0000256" key="6">
    <source>
        <dbReference type="ARBA" id="ARBA00023985"/>
    </source>
</evidence>
<dbReference type="PROSITE" id="PS50290">
    <property type="entry name" value="PI3_4_KINASE_3"/>
    <property type="match status" value="1"/>
</dbReference>
<dbReference type="SUPFAM" id="SSF48371">
    <property type="entry name" value="ARM repeat"/>
    <property type="match status" value="1"/>
</dbReference>
<feature type="domain" description="PX" evidence="12">
    <location>
        <begin position="1556"/>
        <end position="1672"/>
    </location>
</feature>
<dbReference type="GO" id="GO:0016303">
    <property type="term" value="F:1-phosphatidylinositol-3-kinase activity"/>
    <property type="evidence" value="ECO:0007669"/>
    <property type="project" value="UniProtKB-EC"/>
</dbReference>
<dbReference type="SUPFAM" id="SSF49562">
    <property type="entry name" value="C2 domain (Calcium/lipid-binding domain, CaLB)"/>
    <property type="match status" value="2"/>
</dbReference>
<comment type="catalytic activity">
    <reaction evidence="7">
        <text>a 1,2-diacyl-sn-glycero-3-phospho-(1D-myo-inositol 4-phosphate) + ATP = a 1,2-diacyl-sn-glycero-3-phospho-(1D-myo-inositol-3,4-bisphosphate) + ADP + H(+)</text>
        <dbReference type="Rhea" id="RHEA:18373"/>
        <dbReference type="ChEBI" id="CHEBI:15378"/>
        <dbReference type="ChEBI" id="CHEBI:30616"/>
        <dbReference type="ChEBI" id="CHEBI:57658"/>
        <dbReference type="ChEBI" id="CHEBI:58178"/>
        <dbReference type="ChEBI" id="CHEBI:456216"/>
        <dbReference type="EC" id="2.7.1.154"/>
    </reaction>
    <physiologicalReaction direction="left-to-right" evidence="7">
        <dbReference type="Rhea" id="RHEA:18374"/>
    </physiologicalReaction>
</comment>
<feature type="coiled-coil region" evidence="9">
    <location>
        <begin position="629"/>
        <end position="656"/>
    </location>
</feature>
<evidence type="ECO:0000256" key="1">
    <source>
        <dbReference type="ARBA" id="ARBA00022679"/>
    </source>
</evidence>
<dbReference type="FunFam" id="1.10.1070.11:FF:000003">
    <property type="entry name" value="Phosphatidylinositol 4-phosphate 3-kinase C2 domain-containing subunit beta"/>
    <property type="match status" value="1"/>
</dbReference>
<evidence type="ECO:0000259" key="13">
    <source>
        <dbReference type="PROSITE" id="PS50290"/>
    </source>
</evidence>
<dbReference type="GO" id="GO:0005737">
    <property type="term" value="C:cytoplasm"/>
    <property type="evidence" value="ECO:0007669"/>
    <property type="project" value="TreeGrafter"/>
</dbReference>